<keyword evidence="5 6" id="KW-0804">Transcription</keyword>
<dbReference type="PANTHER" id="PTHR43133">
    <property type="entry name" value="RNA POLYMERASE ECF-TYPE SIGMA FACTO"/>
    <property type="match status" value="1"/>
</dbReference>
<gene>
    <name evidence="9" type="ORF">OCOJLMKI_2663</name>
</gene>
<accession>A0ABQ4RX88</accession>
<reference evidence="9" key="1">
    <citation type="journal article" date="2021" name="Front. Microbiol.">
        <title>Comprehensive Comparative Genomics and Phenotyping of Methylobacterium Species.</title>
        <authorList>
            <person name="Alessa O."/>
            <person name="Ogura Y."/>
            <person name="Fujitani Y."/>
            <person name="Takami H."/>
            <person name="Hayashi T."/>
            <person name="Sahin N."/>
            <person name="Tani A."/>
        </authorList>
    </citation>
    <scope>NUCLEOTIDE SEQUENCE</scope>
    <source>
        <strain evidence="9">DSM 19015</strain>
    </source>
</reference>
<evidence type="ECO:0000256" key="4">
    <source>
        <dbReference type="ARBA" id="ARBA00023125"/>
    </source>
</evidence>
<evidence type="ECO:0000256" key="2">
    <source>
        <dbReference type="ARBA" id="ARBA00023015"/>
    </source>
</evidence>
<feature type="domain" description="RNA polymerase sigma-70 region 2" evidence="7">
    <location>
        <begin position="86"/>
        <end position="148"/>
    </location>
</feature>
<dbReference type="PROSITE" id="PS01063">
    <property type="entry name" value="SIGMA70_ECF"/>
    <property type="match status" value="1"/>
</dbReference>
<dbReference type="Gene3D" id="1.10.10.10">
    <property type="entry name" value="Winged helix-like DNA-binding domain superfamily/Winged helix DNA-binding domain"/>
    <property type="match status" value="1"/>
</dbReference>
<dbReference type="Pfam" id="PF08281">
    <property type="entry name" value="Sigma70_r4_2"/>
    <property type="match status" value="1"/>
</dbReference>
<evidence type="ECO:0000256" key="3">
    <source>
        <dbReference type="ARBA" id="ARBA00023082"/>
    </source>
</evidence>
<dbReference type="InterPro" id="IPR039425">
    <property type="entry name" value="RNA_pol_sigma-70-like"/>
</dbReference>
<keyword evidence="4 6" id="KW-0238">DNA-binding</keyword>
<dbReference type="Pfam" id="PF04542">
    <property type="entry name" value="Sigma70_r2"/>
    <property type="match status" value="1"/>
</dbReference>
<evidence type="ECO:0000259" key="7">
    <source>
        <dbReference type="Pfam" id="PF04542"/>
    </source>
</evidence>
<dbReference type="SUPFAM" id="SSF88946">
    <property type="entry name" value="Sigma2 domain of RNA polymerase sigma factors"/>
    <property type="match status" value="1"/>
</dbReference>
<dbReference type="InterPro" id="IPR013325">
    <property type="entry name" value="RNA_pol_sigma_r2"/>
</dbReference>
<dbReference type="InterPro" id="IPR013324">
    <property type="entry name" value="RNA_pol_sigma_r3/r4-like"/>
</dbReference>
<proteinExistence type="inferred from homology"/>
<dbReference type="SUPFAM" id="SSF88659">
    <property type="entry name" value="Sigma3 and sigma4 domains of RNA polymerase sigma factors"/>
    <property type="match status" value="1"/>
</dbReference>
<dbReference type="NCBIfam" id="TIGR02937">
    <property type="entry name" value="sigma70-ECF"/>
    <property type="match status" value="1"/>
</dbReference>
<comment type="similarity">
    <text evidence="1 6">Belongs to the sigma-70 factor family. ECF subfamily.</text>
</comment>
<evidence type="ECO:0000313" key="10">
    <source>
        <dbReference type="Proteomes" id="UP001055125"/>
    </source>
</evidence>
<dbReference type="InterPro" id="IPR000838">
    <property type="entry name" value="RNA_pol_sigma70_ECF_CS"/>
</dbReference>
<name>A0ABQ4RX88_9HYPH</name>
<dbReference type="Proteomes" id="UP001055125">
    <property type="component" value="Unassembled WGS sequence"/>
</dbReference>
<reference evidence="9" key="2">
    <citation type="submission" date="2021-08" db="EMBL/GenBank/DDBJ databases">
        <authorList>
            <person name="Tani A."/>
            <person name="Ola A."/>
            <person name="Ogura Y."/>
            <person name="Katsura K."/>
            <person name="Hayashi T."/>
        </authorList>
    </citation>
    <scope>NUCLEOTIDE SEQUENCE</scope>
    <source>
        <strain evidence="9">DSM 19015</strain>
    </source>
</reference>
<dbReference type="EMBL" id="BPQP01000036">
    <property type="protein sequence ID" value="GJD95451.1"/>
    <property type="molecule type" value="Genomic_DNA"/>
</dbReference>
<dbReference type="Gene3D" id="1.10.1740.10">
    <property type="match status" value="1"/>
</dbReference>
<evidence type="ECO:0000256" key="5">
    <source>
        <dbReference type="ARBA" id="ARBA00023163"/>
    </source>
</evidence>
<keyword evidence="3 6" id="KW-0731">Sigma factor</keyword>
<sequence length="239" mass="25908">MTLSVCDETVLDRLAPSPLAVMSPEVRPALPAASRDHLGRELLAFYAARLSDELPKQLVDLVARLEARLPEEGHDAAFRNDLVAALPGLRAFALSLALNPSRADDLVQETLLKAWANQNHFAPGSNLMAWLCTILRNQFYTDCRKRKREVEDADGIAAGQMTVQPAQEHGIELKQVWSLLGKLPAVQREALLLVAAQGLTYEAAADLVGCQVGTVKSRVSRARAMLAGSLGIPARRVSA</sequence>
<dbReference type="InterPro" id="IPR036388">
    <property type="entry name" value="WH-like_DNA-bd_sf"/>
</dbReference>
<keyword evidence="10" id="KW-1185">Reference proteome</keyword>
<dbReference type="CDD" id="cd06171">
    <property type="entry name" value="Sigma70_r4"/>
    <property type="match status" value="1"/>
</dbReference>
<protein>
    <recommendedName>
        <fullName evidence="6">RNA polymerase sigma factor</fullName>
    </recommendedName>
</protein>
<dbReference type="PANTHER" id="PTHR43133:SF25">
    <property type="entry name" value="RNA POLYMERASE SIGMA FACTOR RFAY-RELATED"/>
    <property type="match status" value="1"/>
</dbReference>
<evidence type="ECO:0000259" key="8">
    <source>
        <dbReference type="Pfam" id="PF08281"/>
    </source>
</evidence>
<dbReference type="InterPro" id="IPR014284">
    <property type="entry name" value="RNA_pol_sigma-70_dom"/>
</dbReference>
<keyword evidence="2 6" id="KW-0805">Transcription regulation</keyword>
<dbReference type="InterPro" id="IPR007627">
    <property type="entry name" value="RNA_pol_sigma70_r2"/>
</dbReference>
<feature type="domain" description="RNA polymerase sigma factor 70 region 4 type 2" evidence="8">
    <location>
        <begin position="174"/>
        <end position="226"/>
    </location>
</feature>
<evidence type="ECO:0000313" key="9">
    <source>
        <dbReference type="EMBL" id="GJD95451.1"/>
    </source>
</evidence>
<evidence type="ECO:0000256" key="6">
    <source>
        <dbReference type="RuleBase" id="RU000716"/>
    </source>
</evidence>
<organism evidence="9 10">
    <name type="scientific">Methylobacterium iners</name>
    <dbReference type="NCBI Taxonomy" id="418707"/>
    <lineage>
        <taxon>Bacteria</taxon>
        <taxon>Pseudomonadati</taxon>
        <taxon>Pseudomonadota</taxon>
        <taxon>Alphaproteobacteria</taxon>
        <taxon>Hyphomicrobiales</taxon>
        <taxon>Methylobacteriaceae</taxon>
        <taxon>Methylobacterium</taxon>
    </lineage>
</organism>
<comment type="caution">
    <text evidence="9">The sequence shown here is derived from an EMBL/GenBank/DDBJ whole genome shotgun (WGS) entry which is preliminary data.</text>
</comment>
<evidence type="ECO:0000256" key="1">
    <source>
        <dbReference type="ARBA" id="ARBA00010641"/>
    </source>
</evidence>
<dbReference type="InterPro" id="IPR013249">
    <property type="entry name" value="RNA_pol_sigma70_r4_t2"/>
</dbReference>